<dbReference type="Proteomes" id="UP000652761">
    <property type="component" value="Unassembled WGS sequence"/>
</dbReference>
<reference evidence="1" key="1">
    <citation type="submission" date="2017-07" db="EMBL/GenBank/DDBJ databases">
        <title>Taro Niue Genome Assembly and Annotation.</title>
        <authorList>
            <person name="Atibalentja N."/>
            <person name="Keating K."/>
            <person name="Fields C.J."/>
        </authorList>
    </citation>
    <scope>NUCLEOTIDE SEQUENCE</scope>
    <source>
        <strain evidence="1">Niue_2</strain>
        <tissue evidence="1">Leaf</tissue>
    </source>
</reference>
<protein>
    <submittedName>
        <fullName evidence="1">Uncharacterized protein</fullName>
    </submittedName>
</protein>
<proteinExistence type="predicted"/>
<evidence type="ECO:0000313" key="1">
    <source>
        <dbReference type="EMBL" id="MQM08554.1"/>
    </source>
</evidence>
<organism evidence="1 2">
    <name type="scientific">Colocasia esculenta</name>
    <name type="common">Wild taro</name>
    <name type="synonym">Arum esculentum</name>
    <dbReference type="NCBI Taxonomy" id="4460"/>
    <lineage>
        <taxon>Eukaryota</taxon>
        <taxon>Viridiplantae</taxon>
        <taxon>Streptophyta</taxon>
        <taxon>Embryophyta</taxon>
        <taxon>Tracheophyta</taxon>
        <taxon>Spermatophyta</taxon>
        <taxon>Magnoliopsida</taxon>
        <taxon>Liliopsida</taxon>
        <taxon>Araceae</taxon>
        <taxon>Aroideae</taxon>
        <taxon>Colocasieae</taxon>
        <taxon>Colocasia</taxon>
    </lineage>
</organism>
<gene>
    <name evidence="1" type="ORF">Taro_041415</name>
</gene>
<dbReference type="EMBL" id="NMUH01004148">
    <property type="protein sequence ID" value="MQM08554.1"/>
    <property type="molecule type" value="Genomic_DNA"/>
</dbReference>
<name>A0A843WX80_COLES</name>
<sequence length="106" mass="11696">MLTLISSGKRATLHLDDWRVGGPQPVSRDVECDSVLCVLLVVVLCRSPWSPFSTARATLPLDDWRVGGPQPVSRDVECDSVMWVHGQLACVVELRYSVLALLDCCE</sequence>
<dbReference type="AlphaFoldDB" id="A0A843WX80"/>
<comment type="caution">
    <text evidence="1">The sequence shown here is derived from an EMBL/GenBank/DDBJ whole genome shotgun (WGS) entry which is preliminary data.</text>
</comment>
<accession>A0A843WX80</accession>
<evidence type="ECO:0000313" key="2">
    <source>
        <dbReference type="Proteomes" id="UP000652761"/>
    </source>
</evidence>
<keyword evidence="2" id="KW-1185">Reference proteome</keyword>